<reference evidence="1 2" key="1">
    <citation type="journal article" date="2018" name="Front. Plant Sci.">
        <title>Red Clover (Trifolium pratense) and Zigzag Clover (T. medium) - A Picture of Genomic Similarities and Differences.</title>
        <authorList>
            <person name="Dluhosova J."/>
            <person name="Istvanek J."/>
            <person name="Nedelnik J."/>
            <person name="Repkova J."/>
        </authorList>
    </citation>
    <scope>NUCLEOTIDE SEQUENCE [LARGE SCALE GENOMIC DNA]</scope>
    <source>
        <strain evidence="2">cv. 10/8</strain>
        <tissue evidence="1">Leaf</tissue>
    </source>
</reference>
<organism evidence="1 2">
    <name type="scientific">Trifolium medium</name>
    <dbReference type="NCBI Taxonomy" id="97028"/>
    <lineage>
        <taxon>Eukaryota</taxon>
        <taxon>Viridiplantae</taxon>
        <taxon>Streptophyta</taxon>
        <taxon>Embryophyta</taxon>
        <taxon>Tracheophyta</taxon>
        <taxon>Spermatophyta</taxon>
        <taxon>Magnoliopsida</taxon>
        <taxon>eudicotyledons</taxon>
        <taxon>Gunneridae</taxon>
        <taxon>Pentapetalae</taxon>
        <taxon>rosids</taxon>
        <taxon>fabids</taxon>
        <taxon>Fabales</taxon>
        <taxon>Fabaceae</taxon>
        <taxon>Papilionoideae</taxon>
        <taxon>50 kb inversion clade</taxon>
        <taxon>NPAAA clade</taxon>
        <taxon>Hologalegina</taxon>
        <taxon>IRL clade</taxon>
        <taxon>Trifolieae</taxon>
        <taxon>Trifolium</taxon>
    </lineage>
</organism>
<protein>
    <submittedName>
        <fullName evidence="1">Uncharacterized protein</fullName>
    </submittedName>
</protein>
<name>A0A392MNM7_9FABA</name>
<comment type="caution">
    <text evidence="1">The sequence shown here is derived from an EMBL/GenBank/DDBJ whole genome shotgun (WGS) entry which is preliminary data.</text>
</comment>
<gene>
    <name evidence="1" type="ORF">A2U01_0009596</name>
</gene>
<accession>A0A392MNM7</accession>
<dbReference type="Proteomes" id="UP000265520">
    <property type="component" value="Unassembled WGS sequence"/>
</dbReference>
<sequence length="44" mass="5107">MRAYFRDHVGNFVAGFTQRQQTTLSTVEGEAWTLLHAMKEANHR</sequence>
<keyword evidence="2" id="KW-1185">Reference proteome</keyword>
<dbReference type="AlphaFoldDB" id="A0A392MNM7"/>
<dbReference type="EMBL" id="LXQA010014679">
    <property type="protein sequence ID" value="MCH88705.1"/>
    <property type="molecule type" value="Genomic_DNA"/>
</dbReference>
<feature type="non-terminal residue" evidence="1">
    <location>
        <position position="44"/>
    </location>
</feature>
<evidence type="ECO:0000313" key="2">
    <source>
        <dbReference type="Proteomes" id="UP000265520"/>
    </source>
</evidence>
<evidence type="ECO:0000313" key="1">
    <source>
        <dbReference type="EMBL" id="MCH88705.1"/>
    </source>
</evidence>
<proteinExistence type="predicted"/>